<organism evidence="1 2">
    <name type="scientific">Mucilaginibacter aquariorum</name>
    <dbReference type="NCBI Taxonomy" id="2967225"/>
    <lineage>
        <taxon>Bacteria</taxon>
        <taxon>Pseudomonadati</taxon>
        <taxon>Bacteroidota</taxon>
        <taxon>Sphingobacteriia</taxon>
        <taxon>Sphingobacteriales</taxon>
        <taxon>Sphingobacteriaceae</taxon>
        <taxon>Mucilaginibacter</taxon>
    </lineage>
</organism>
<sequence>MSVKLEKNQSGIAGEFYVAGELSRFGYNVTVTFGNTKSVDLLIQKDQAVYAIQVKSIQATRSICWNIDKTKVFPDHYYVLVNLHVDHPERKPEFFILKGSETLTLFKDTPKAGNKRAYLDYKKLLQMSFYQNRWEVFGQPSEIIL</sequence>
<dbReference type="EMBL" id="JANHOH010000001">
    <property type="protein sequence ID" value="MCQ6958423.1"/>
    <property type="molecule type" value="Genomic_DNA"/>
</dbReference>
<dbReference type="SUPFAM" id="SSF52980">
    <property type="entry name" value="Restriction endonuclease-like"/>
    <property type="match status" value="1"/>
</dbReference>
<name>A0ABT1T1T7_9SPHI</name>
<evidence type="ECO:0000313" key="2">
    <source>
        <dbReference type="Proteomes" id="UP001204376"/>
    </source>
</evidence>
<keyword evidence="2" id="KW-1185">Reference proteome</keyword>
<evidence type="ECO:0000313" key="1">
    <source>
        <dbReference type="EMBL" id="MCQ6958423.1"/>
    </source>
</evidence>
<dbReference type="RefSeq" id="WP_256538597.1">
    <property type="nucleotide sequence ID" value="NZ_JANHOH010000001.1"/>
</dbReference>
<dbReference type="InterPro" id="IPR011856">
    <property type="entry name" value="tRNA_endonuc-like_dom_sf"/>
</dbReference>
<protein>
    <recommendedName>
        <fullName evidence="3">Aspartate ammonia-lyase</fullName>
    </recommendedName>
</protein>
<reference evidence="1 2" key="1">
    <citation type="submission" date="2022-07" db="EMBL/GenBank/DDBJ databases">
        <title>Mucilaginibacter sp. JC4.</title>
        <authorList>
            <person name="Le V."/>
            <person name="Ko S.-R."/>
            <person name="Ahn C.-Y."/>
            <person name="Oh H.-M."/>
        </authorList>
    </citation>
    <scope>NUCLEOTIDE SEQUENCE [LARGE SCALE GENOMIC DNA]</scope>
    <source>
        <strain evidence="1 2">JC4</strain>
    </source>
</reference>
<proteinExistence type="predicted"/>
<dbReference type="InterPro" id="IPR011335">
    <property type="entry name" value="Restrct_endonuc-II-like"/>
</dbReference>
<comment type="caution">
    <text evidence="1">The sequence shown here is derived from an EMBL/GenBank/DDBJ whole genome shotgun (WGS) entry which is preliminary data.</text>
</comment>
<evidence type="ECO:0008006" key="3">
    <source>
        <dbReference type="Google" id="ProtNLM"/>
    </source>
</evidence>
<dbReference type="Gene3D" id="3.40.1350.10">
    <property type="match status" value="1"/>
</dbReference>
<accession>A0ABT1T1T7</accession>
<dbReference type="Proteomes" id="UP001204376">
    <property type="component" value="Unassembled WGS sequence"/>
</dbReference>
<gene>
    <name evidence="1" type="ORF">NPE20_10655</name>
</gene>